<keyword evidence="1" id="KW-0812">Transmembrane</keyword>
<feature type="domain" description="Methyltransferase FkbM" evidence="2">
    <location>
        <begin position="127"/>
        <end position="267"/>
    </location>
</feature>
<comment type="caution">
    <text evidence="3">The sequence shown here is derived from an EMBL/GenBank/DDBJ whole genome shotgun (WGS) entry which is preliminary data.</text>
</comment>
<dbReference type="EMBL" id="JAXCGZ010022830">
    <property type="protein sequence ID" value="KAK7022909.1"/>
    <property type="molecule type" value="Genomic_DNA"/>
</dbReference>
<dbReference type="InterPro" id="IPR006342">
    <property type="entry name" value="FkbM_mtfrase"/>
</dbReference>
<evidence type="ECO:0000313" key="4">
    <source>
        <dbReference type="Proteomes" id="UP001381693"/>
    </source>
</evidence>
<protein>
    <recommendedName>
        <fullName evidence="2">Methyltransferase FkbM domain-containing protein</fullName>
    </recommendedName>
</protein>
<dbReference type="PANTHER" id="PTHR34009">
    <property type="entry name" value="PROTEIN STAR"/>
    <property type="match status" value="1"/>
</dbReference>
<organism evidence="3 4">
    <name type="scientific">Halocaridina rubra</name>
    <name type="common">Hawaiian red shrimp</name>
    <dbReference type="NCBI Taxonomy" id="373956"/>
    <lineage>
        <taxon>Eukaryota</taxon>
        <taxon>Metazoa</taxon>
        <taxon>Ecdysozoa</taxon>
        <taxon>Arthropoda</taxon>
        <taxon>Crustacea</taxon>
        <taxon>Multicrustacea</taxon>
        <taxon>Malacostraca</taxon>
        <taxon>Eumalacostraca</taxon>
        <taxon>Eucarida</taxon>
        <taxon>Decapoda</taxon>
        <taxon>Pleocyemata</taxon>
        <taxon>Caridea</taxon>
        <taxon>Atyoidea</taxon>
        <taxon>Atyidae</taxon>
        <taxon>Halocaridina</taxon>
    </lineage>
</organism>
<evidence type="ECO:0000313" key="3">
    <source>
        <dbReference type="EMBL" id="KAK7022909.1"/>
    </source>
</evidence>
<dbReference type="GO" id="GO:0031902">
    <property type="term" value="C:late endosome membrane"/>
    <property type="evidence" value="ECO:0007669"/>
    <property type="project" value="TreeGrafter"/>
</dbReference>
<dbReference type="AlphaFoldDB" id="A0AAN8WMJ3"/>
<keyword evidence="1" id="KW-1133">Transmembrane helix</keyword>
<accession>A0AAN8WMJ3</accession>
<dbReference type="GO" id="GO:0005789">
    <property type="term" value="C:endoplasmic reticulum membrane"/>
    <property type="evidence" value="ECO:0007669"/>
    <property type="project" value="TreeGrafter"/>
</dbReference>
<dbReference type="GO" id="GO:0016197">
    <property type="term" value="P:endosomal transport"/>
    <property type="evidence" value="ECO:0007669"/>
    <property type="project" value="TreeGrafter"/>
</dbReference>
<sequence>MSQQRKNRLYLWAGILTALHLRLWLQKGYLFRNAHNIDNNIGYTDPEISSLLIKKKILEDYESLLIHDDQQLYDHLRRMIEQPPAMKAHHHPINPDIPAWINVTSYNRTESNLRALCSSTYKGTFVEIGAQDGLWLSNTWWLEATMGWRGLLVEGDPKNYANLRESPRLSPTLPTCACEGKSARMEKMLRIKHPAPITSDIGKTQRGRTMLAKFATPTDLYLGETWNATCYPLMSVLAASGYKKIDLLVFDTAGGGYEMMEDFLLSNDELGNPYKVQVILYQDSSVLRSNTLPQDVQNFGYTYVLIDSSHHLLIHKSMTFSVV</sequence>
<dbReference type="GO" id="GO:0006888">
    <property type="term" value="P:endoplasmic reticulum to Golgi vesicle-mediated transport"/>
    <property type="evidence" value="ECO:0007669"/>
    <property type="project" value="TreeGrafter"/>
</dbReference>
<keyword evidence="1" id="KW-0472">Membrane</keyword>
<keyword evidence="4" id="KW-1185">Reference proteome</keyword>
<dbReference type="Pfam" id="PF05050">
    <property type="entry name" value="Methyltransf_21"/>
    <property type="match status" value="1"/>
</dbReference>
<dbReference type="PANTHER" id="PTHR34009:SF2">
    <property type="entry name" value="PROTEIN STAR"/>
    <property type="match status" value="1"/>
</dbReference>
<name>A0AAN8WMJ3_HALRR</name>
<proteinExistence type="predicted"/>
<evidence type="ECO:0000256" key="1">
    <source>
        <dbReference type="SAM" id="Phobius"/>
    </source>
</evidence>
<dbReference type="Proteomes" id="UP001381693">
    <property type="component" value="Unassembled WGS sequence"/>
</dbReference>
<gene>
    <name evidence="3" type="ORF">SK128_016044</name>
</gene>
<reference evidence="3 4" key="1">
    <citation type="submission" date="2023-11" db="EMBL/GenBank/DDBJ databases">
        <title>Halocaridina rubra genome assembly.</title>
        <authorList>
            <person name="Smith C."/>
        </authorList>
    </citation>
    <scope>NUCLEOTIDE SEQUENCE [LARGE SCALE GENOMIC DNA]</scope>
    <source>
        <strain evidence="3">EP-1</strain>
        <tissue evidence="3">Whole</tissue>
    </source>
</reference>
<evidence type="ECO:0000259" key="2">
    <source>
        <dbReference type="Pfam" id="PF05050"/>
    </source>
</evidence>
<dbReference type="GO" id="GO:0005886">
    <property type="term" value="C:plasma membrane"/>
    <property type="evidence" value="ECO:0007669"/>
    <property type="project" value="TreeGrafter"/>
</dbReference>
<feature type="transmembrane region" description="Helical" evidence="1">
    <location>
        <begin position="9"/>
        <end position="25"/>
    </location>
</feature>
<dbReference type="GO" id="GO:0005794">
    <property type="term" value="C:Golgi apparatus"/>
    <property type="evidence" value="ECO:0007669"/>
    <property type="project" value="TreeGrafter"/>
</dbReference>
<dbReference type="InterPro" id="IPR053202">
    <property type="entry name" value="EGF_Rcpt_Signaling_Reg"/>
</dbReference>